<accession>A0AAD8P1I2</accession>
<keyword evidence="5 6" id="KW-0472">Membrane</keyword>
<keyword evidence="6" id="KW-0186">Copper</keyword>
<evidence type="ECO:0000313" key="9">
    <source>
        <dbReference type="Proteomes" id="UP001229421"/>
    </source>
</evidence>
<comment type="subcellular location">
    <subcellularLocation>
        <location evidence="6">Membrane</location>
        <topology evidence="6">Multi-pass membrane protein</topology>
    </subcellularLocation>
</comment>
<sequence length="167" mass="18670">MNMDDMPMNDDGTMGGMSPTTSGNDSMRVMSPTTPTKDSMGGMDMGMDMSMTHMTFYWGKDAWILFEGWPGNNTTMYILALVFVFFLALILEFLAHSHITPSKSNRILRTMIHTFRVVFSYLVMLAVMSFNIGVFVMAIAGHVVGFYVFRVLNNSSDKDSDMSSMAC</sequence>
<evidence type="ECO:0000256" key="1">
    <source>
        <dbReference type="ARBA" id="ARBA00006921"/>
    </source>
</evidence>
<comment type="caution">
    <text evidence="8">The sequence shown here is derived from an EMBL/GenBank/DDBJ whole genome shotgun (WGS) entry which is preliminary data.</text>
</comment>
<protein>
    <recommendedName>
        <fullName evidence="6">Copper transport protein</fullName>
    </recommendedName>
</protein>
<evidence type="ECO:0000256" key="4">
    <source>
        <dbReference type="ARBA" id="ARBA00022989"/>
    </source>
</evidence>
<evidence type="ECO:0000256" key="5">
    <source>
        <dbReference type="ARBA" id="ARBA00023136"/>
    </source>
</evidence>
<dbReference type="InterPro" id="IPR007274">
    <property type="entry name" value="Cop_transporter"/>
</dbReference>
<keyword evidence="4 6" id="KW-1133">Transmembrane helix</keyword>
<feature type="compositionally biased region" description="Low complexity" evidence="7">
    <location>
        <begin position="1"/>
        <end position="23"/>
    </location>
</feature>
<proteinExistence type="inferred from homology"/>
<reference evidence="8" key="1">
    <citation type="journal article" date="2023" name="bioRxiv">
        <title>Improved chromosome-level genome assembly for marigold (Tagetes erecta).</title>
        <authorList>
            <person name="Jiang F."/>
            <person name="Yuan L."/>
            <person name="Wang S."/>
            <person name="Wang H."/>
            <person name="Xu D."/>
            <person name="Wang A."/>
            <person name="Fan W."/>
        </authorList>
    </citation>
    <scope>NUCLEOTIDE SEQUENCE</scope>
    <source>
        <strain evidence="8">WSJ</strain>
        <tissue evidence="8">Leaf</tissue>
    </source>
</reference>
<dbReference type="Proteomes" id="UP001229421">
    <property type="component" value="Unassembled WGS sequence"/>
</dbReference>
<evidence type="ECO:0000256" key="3">
    <source>
        <dbReference type="ARBA" id="ARBA00022796"/>
    </source>
</evidence>
<comment type="similarity">
    <text evidence="1 6">Belongs to the copper transporter (Ctr) (TC 1.A.56) family. SLC31A subfamily.</text>
</comment>
<feature type="region of interest" description="Disordered" evidence="7">
    <location>
        <begin position="1"/>
        <end position="29"/>
    </location>
</feature>
<dbReference type="Pfam" id="PF04145">
    <property type="entry name" value="Ctr"/>
    <property type="match status" value="2"/>
</dbReference>
<dbReference type="AlphaFoldDB" id="A0AAD8P1I2"/>
<dbReference type="EMBL" id="JAUHHV010000004">
    <property type="protein sequence ID" value="KAK1428689.1"/>
    <property type="molecule type" value="Genomic_DNA"/>
</dbReference>
<evidence type="ECO:0000256" key="7">
    <source>
        <dbReference type="SAM" id="MobiDB-lite"/>
    </source>
</evidence>
<evidence type="ECO:0000256" key="2">
    <source>
        <dbReference type="ARBA" id="ARBA00022692"/>
    </source>
</evidence>
<gene>
    <name evidence="8" type="ORF">QVD17_17528</name>
</gene>
<dbReference type="GO" id="GO:0005375">
    <property type="term" value="F:copper ion transmembrane transporter activity"/>
    <property type="evidence" value="ECO:0007669"/>
    <property type="project" value="UniProtKB-UniRule"/>
</dbReference>
<dbReference type="PANTHER" id="PTHR12483">
    <property type="entry name" value="SOLUTE CARRIER FAMILY 31 COPPER TRANSPORTERS"/>
    <property type="match status" value="1"/>
</dbReference>
<name>A0AAD8P1I2_TARER</name>
<keyword evidence="6" id="KW-0406">Ion transport</keyword>
<keyword evidence="6" id="KW-0813">Transport</keyword>
<dbReference type="PANTHER" id="PTHR12483:SF117">
    <property type="entry name" value="COPPER TRANSPORTER 3"/>
    <property type="match status" value="1"/>
</dbReference>
<dbReference type="GO" id="GO:0005886">
    <property type="term" value="C:plasma membrane"/>
    <property type="evidence" value="ECO:0007669"/>
    <property type="project" value="TreeGrafter"/>
</dbReference>
<evidence type="ECO:0000256" key="6">
    <source>
        <dbReference type="RuleBase" id="RU367022"/>
    </source>
</evidence>
<evidence type="ECO:0000313" key="8">
    <source>
        <dbReference type="EMBL" id="KAK1428689.1"/>
    </source>
</evidence>
<keyword evidence="9" id="KW-1185">Reference proteome</keyword>
<organism evidence="8 9">
    <name type="scientific">Tagetes erecta</name>
    <name type="common">African marigold</name>
    <dbReference type="NCBI Taxonomy" id="13708"/>
    <lineage>
        <taxon>Eukaryota</taxon>
        <taxon>Viridiplantae</taxon>
        <taxon>Streptophyta</taxon>
        <taxon>Embryophyta</taxon>
        <taxon>Tracheophyta</taxon>
        <taxon>Spermatophyta</taxon>
        <taxon>Magnoliopsida</taxon>
        <taxon>eudicotyledons</taxon>
        <taxon>Gunneridae</taxon>
        <taxon>Pentapetalae</taxon>
        <taxon>asterids</taxon>
        <taxon>campanulids</taxon>
        <taxon>Asterales</taxon>
        <taxon>Asteraceae</taxon>
        <taxon>Asteroideae</taxon>
        <taxon>Heliantheae alliance</taxon>
        <taxon>Tageteae</taxon>
        <taxon>Tagetes</taxon>
    </lineage>
</organism>
<feature type="transmembrane region" description="Helical" evidence="6">
    <location>
        <begin position="76"/>
        <end position="95"/>
    </location>
</feature>
<keyword evidence="2 6" id="KW-0812">Transmembrane</keyword>
<keyword evidence="3 6" id="KW-0187">Copper transport</keyword>